<keyword evidence="5" id="KW-0560">Oxidoreductase</keyword>
<dbReference type="InterPro" id="IPR005123">
    <property type="entry name" value="Oxoglu/Fe-dep_dioxygenase_dom"/>
</dbReference>
<dbReference type="Proteomes" id="UP001177341">
    <property type="component" value="Unassembled WGS sequence"/>
</dbReference>
<keyword evidence="3" id="KW-0847">Vitamin C</keyword>
<organism evidence="8 9">
    <name type="scientific">Neptunomonas phycophila</name>
    <dbReference type="NCBI Taxonomy" id="1572645"/>
    <lineage>
        <taxon>Bacteria</taxon>
        <taxon>Pseudomonadati</taxon>
        <taxon>Pseudomonadota</taxon>
        <taxon>Gammaproteobacteria</taxon>
        <taxon>Oceanospirillales</taxon>
        <taxon>Oceanospirillaceae</taxon>
        <taxon>Neptunomonas</taxon>
    </lineage>
</organism>
<evidence type="ECO:0000313" key="8">
    <source>
        <dbReference type="EMBL" id="MDP2523191.1"/>
    </source>
</evidence>
<keyword evidence="9" id="KW-1185">Reference proteome</keyword>
<proteinExistence type="predicted"/>
<keyword evidence="6" id="KW-0408">Iron</keyword>
<evidence type="ECO:0000313" key="9">
    <source>
        <dbReference type="Proteomes" id="UP001177341"/>
    </source>
</evidence>
<evidence type="ECO:0000259" key="7">
    <source>
        <dbReference type="PROSITE" id="PS51471"/>
    </source>
</evidence>
<evidence type="ECO:0000256" key="4">
    <source>
        <dbReference type="ARBA" id="ARBA00022964"/>
    </source>
</evidence>
<protein>
    <submittedName>
        <fullName evidence="8">2OG-Fe(II) oxygenase</fullName>
    </submittedName>
</protein>
<reference evidence="8" key="1">
    <citation type="submission" date="2023-07" db="EMBL/GenBank/DDBJ databases">
        <title>Genome content predicts the carbon catabolic preferences of heterotrophic bacteria.</title>
        <authorList>
            <person name="Gralka M."/>
        </authorList>
    </citation>
    <scope>NUCLEOTIDE SEQUENCE</scope>
    <source>
        <strain evidence="8">5G01</strain>
    </source>
</reference>
<evidence type="ECO:0000256" key="2">
    <source>
        <dbReference type="ARBA" id="ARBA00022723"/>
    </source>
</evidence>
<comment type="cofactor">
    <cofactor evidence="1">
        <name>L-ascorbate</name>
        <dbReference type="ChEBI" id="CHEBI:38290"/>
    </cofactor>
</comment>
<dbReference type="InterPro" id="IPR051559">
    <property type="entry name" value="HIF_prolyl_hydroxylases"/>
</dbReference>
<dbReference type="PANTHER" id="PTHR12907:SF26">
    <property type="entry name" value="HIF PROLYL HYDROXYLASE, ISOFORM C"/>
    <property type="match status" value="1"/>
</dbReference>
<name>A0ABT9EVU8_9GAMM</name>
<gene>
    <name evidence="8" type="ORF">Q8W30_11470</name>
</gene>
<dbReference type="SMART" id="SM00702">
    <property type="entry name" value="P4Hc"/>
    <property type="match status" value="1"/>
</dbReference>
<feature type="domain" description="Fe2OG dioxygenase" evidence="7">
    <location>
        <begin position="103"/>
        <end position="204"/>
    </location>
</feature>
<sequence length="216" mass="24859">MNNNVQYNQMSDLVLNHLAEQLYLQGYCVVNDLLPLTLIESLTRRITHSDAILEPAGIGRLDDHHINQTIRTDTIHWLDPKHTIDALYLSAMEALRLAINKRLFLGLFDYESHFAHYPPNGFYKKHQDAFTGQSNRILTTVLYLNNQWSENDGGELIIYNLSGDQIMCVEPKAGCFVIFLSDEFPHEVIKTKKDRYSIAGWFRINSSTEHKVDPPL</sequence>
<evidence type="ECO:0000256" key="6">
    <source>
        <dbReference type="ARBA" id="ARBA00023004"/>
    </source>
</evidence>
<evidence type="ECO:0000256" key="5">
    <source>
        <dbReference type="ARBA" id="ARBA00023002"/>
    </source>
</evidence>
<dbReference type="InterPro" id="IPR006620">
    <property type="entry name" value="Pro_4_hyd_alph"/>
</dbReference>
<evidence type="ECO:0000256" key="3">
    <source>
        <dbReference type="ARBA" id="ARBA00022896"/>
    </source>
</evidence>
<dbReference type="Pfam" id="PF13640">
    <property type="entry name" value="2OG-FeII_Oxy_3"/>
    <property type="match status" value="1"/>
</dbReference>
<evidence type="ECO:0000256" key="1">
    <source>
        <dbReference type="ARBA" id="ARBA00001961"/>
    </source>
</evidence>
<dbReference type="PANTHER" id="PTHR12907">
    <property type="entry name" value="EGL NINE HOMOLOG-RELATED"/>
    <property type="match status" value="1"/>
</dbReference>
<dbReference type="EMBL" id="JAUYVO010000007">
    <property type="protein sequence ID" value="MDP2523191.1"/>
    <property type="molecule type" value="Genomic_DNA"/>
</dbReference>
<dbReference type="PROSITE" id="PS51471">
    <property type="entry name" value="FE2OG_OXY"/>
    <property type="match status" value="1"/>
</dbReference>
<keyword evidence="4" id="KW-0223">Dioxygenase</keyword>
<keyword evidence="2" id="KW-0479">Metal-binding</keyword>
<accession>A0ABT9EVU8</accession>
<dbReference type="Gene3D" id="2.60.120.620">
    <property type="entry name" value="q2cbj1_9rhob like domain"/>
    <property type="match status" value="1"/>
</dbReference>
<dbReference type="SUPFAM" id="SSF51197">
    <property type="entry name" value="Clavaminate synthase-like"/>
    <property type="match status" value="1"/>
</dbReference>
<comment type="caution">
    <text evidence="8">The sequence shown here is derived from an EMBL/GenBank/DDBJ whole genome shotgun (WGS) entry which is preliminary data.</text>
</comment>
<dbReference type="InterPro" id="IPR044862">
    <property type="entry name" value="Pro_4_hyd_alph_FE2OG_OXY"/>
</dbReference>